<proteinExistence type="inferred from homology"/>
<dbReference type="Gene3D" id="1.10.1740.10">
    <property type="match status" value="1"/>
</dbReference>
<keyword evidence="7" id="KW-0521">NADP</keyword>
<dbReference type="InterPro" id="IPR013512">
    <property type="entry name" value="DXP_reductoisomerase_N"/>
</dbReference>
<dbReference type="InterPro" id="IPR013644">
    <property type="entry name" value="DXP_reductoisomerase_C"/>
</dbReference>
<dbReference type="Pfam" id="PF13288">
    <property type="entry name" value="DXPR_C"/>
    <property type="match status" value="1"/>
</dbReference>
<evidence type="ECO:0000256" key="10">
    <source>
        <dbReference type="ARBA" id="ARBA00023229"/>
    </source>
</evidence>
<dbReference type="InterPro" id="IPR003821">
    <property type="entry name" value="DXP_reductoisomerase"/>
</dbReference>
<keyword evidence="15" id="KW-0413">Isomerase</keyword>
<evidence type="ECO:0000256" key="4">
    <source>
        <dbReference type="ARBA" id="ARBA00006825"/>
    </source>
</evidence>
<dbReference type="AlphaFoldDB" id="A0A3B1DTU3"/>
<dbReference type="SUPFAM" id="SSF51735">
    <property type="entry name" value="NAD(P)-binding Rossmann-fold domains"/>
    <property type="match status" value="1"/>
</dbReference>
<evidence type="ECO:0000256" key="6">
    <source>
        <dbReference type="ARBA" id="ARBA00022723"/>
    </source>
</evidence>
<keyword evidence="9" id="KW-0464">Manganese</keyword>
<dbReference type="Pfam" id="PF02670">
    <property type="entry name" value="DXP_reductoisom"/>
    <property type="match status" value="1"/>
</dbReference>
<comment type="catalytic activity">
    <reaction evidence="11">
        <text>2-C-methyl-D-erythritol 4-phosphate + NADP(+) = 1-deoxy-D-xylulose 5-phosphate + NADPH + H(+)</text>
        <dbReference type="Rhea" id="RHEA:13717"/>
        <dbReference type="ChEBI" id="CHEBI:15378"/>
        <dbReference type="ChEBI" id="CHEBI:57783"/>
        <dbReference type="ChEBI" id="CHEBI:57792"/>
        <dbReference type="ChEBI" id="CHEBI:58262"/>
        <dbReference type="ChEBI" id="CHEBI:58349"/>
        <dbReference type="EC" id="1.1.1.267"/>
    </reaction>
    <physiologicalReaction direction="right-to-left" evidence="11">
        <dbReference type="Rhea" id="RHEA:13719"/>
    </physiologicalReaction>
</comment>
<dbReference type="EMBL" id="UOYO01000040">
    <property type="protein sequence ID" value="VAY88012.1"/>
    <property type="molecule type" value="Genomic_DNA"/>
</dbReference>
<evidence type="ECO:0000259" key="12">
    <source>
        <dbReference type="Pfam" id="PF02670"/>
    </source>
</evidence>
<keyword evidence="10" id="KW-0414">Isoprene biosynthesis</keyword>
<dbReference type="InterPro" id="IPR036291">
    <property type="entry name" value="NAD(P)-bd_dom_sf"/>
</dbReference>
<dbReference type="GO" id="GO:0070402">
    <property type="term" value="F:NADPH binding"/>
    <property type="evidence" value="ECO:0007669"/>
    <property type="project" value="InterPro"/>
</dbReference>
<comment type="pathway">
    <text evidence="3">Isoprenoid biosynthesis; isopentenyl diphosphate biosynthesis via DXP pathway; isopentenyl diphosphate from 1-deoxy-D-xylulose 5-phosphate: step 1/6.</text>
</comment>
<dbReference type="GO" id="GO:0016853">
    <property type="term" value="F:isomerase activity"/>
    <property type="evidence" value="ECO:0007669"/>
    <property type="project" value="UniProtKB-KW"/>
</dbReference>
<accession>A0A3B1DTU3</accession>
<comment type="similarity">
    <text evidence="4">Belongs to the DXR family.</text>
</comment>
<gene>
    <name evidence="15" type="ORF">MNB_ARC-1_1279</name>
</gene>
<feature type="domain" description="DXP reductoisomerase C-terminal" evidence="14">
    <location>
        <begin position="239"/>
        <end position="353"/>
    </location>
</feature>
<evidence type="ECO:0000256" key="2">
    <source>
        <dbReference type="ARBA" id="ARBA00001946"/>
    </source>
</evidence>
<protein>
    <recommendedName>
        <fullName evidence="5">1-deoxy-D-xylulose-5-phosphate reductoisomerase</fullName>
        <ecNumber evidence="5">1.1.1.267</ecNumber>
    </recommendedName>
</protein>
<dbReference type="UniPathway" id="UPA00056">
    <property type="reaction ID" value="UER00092"/>
</dbReference>
<organism evidence="15">
    <name type="scientific">hydrothermal vent metagenome</name>
    <dbReference type="NCBI Taxonomy" id="652676"/>
    <lineage>
        <taxon>unclassified sequences</taxon>
        <taxon>metagenomes</taxon>
        <taxon>ecological metagenomes</taxon>
    </lineage>
</organism>
<evidence type="ECO:0000313" key="15">
    <source>
        <dbReference type="EMBL" id="VAY88012.1"/>
    </source>
</evidence>
<evidence type="ECO:0000256" key="7">
    <source>
        <dbReference type="ARBA" id="ARBA00022857"/>
    </source>
</evidence>
<evidence type="ECO:0000256" key="11">
    <source>
        <dbReference type="ARBA" id="ARBA00048543"/>
    </source>
</evidence>
<dbReference type="Pfam" id="PF08436">
    <property type="entry name" value="DXP_redisom_C"/>
    <property type="match status" value="1"/>
</dbReference>
<dbReference type="GO" id="GO:0051484">
    <property type="term" value="P:isopentenyl diphosphate biosynthetic process, methylerythritol 4-phosphate pathway involved in terpenoid biosynthetic process"/>
    <property type="evidence" value="ECO:0007669"/>
    <property type="project" value="TreeGrafter"/>
</dbReference>
<evidence type="ECO:0000256" key="8">
    <source>
        <dbReference type="ARBA" id="ARBA00023002"/>
    </source>
</evidence>
<dbReference type="InterPro" id="IPR026877">
    <property type="entry name" value="DXPR_C"/>
</dbReference>
<evidence type="ECO:0000256" key="5">
    <source>
        <dbReference type="ARBA" id="ARBA00012366"/>
    </source>
</evidence>
<comment type="cofactor">
    <cofactor evidence="2">
        <name>Mg(2+)</name>
        <dbReference type="ChEBI" id="CHEBI:18420"/>
    </cofactor>
</comment>
<dbReference type="GO" id="GO:0030145">
    <property type="term" value="F:manganese ion binding"/>
    <property type="evidence" value="ECO:0007669"/>
    <property type="project" value="TreeGrafter"/>
</dbReference>
<dbReference type="InterPro" id="IPR036169">
    <property type="entry name" value="DXPR_C_sf"/>
</dbReference>
<dbReference type="EC" id="1.1.1.267" evidence="5"/>
<evidence type="ECO:0000259" key="13">
    <source>
        <dbReference type="Pfam" id="PF08436"/>
    </source>
</evidence>
<evidence type="ECO:0000256" key="1">
    <source>
        <dbReference type="ARBA" id="ARBA00001936"/>
    </source>
</evidence>
<keyword evidence="8 15" id="KW-0560">Oxidoreductase</keyword>
<evidence type="ECO:0000256" key="9">
    <source>
        <dbReference type="ARBA" id="ARBA00023211"/>
    </source>
</evidence>
<keyword evidence="6" id="KW-0479">Metal-binding</keyword>
<sequence>MIVLGSTGSIGINTLKIAEKFNLNIEVLVAGKNIKLLNQQIKTFNPTLVIVATKDDISKINHKNVKFGIEAILYSIENSKSNLIINALVGFFGLRPTLKAIECKKQVALANKESLVVAGKFIDTSYITPIDSEHFGLWYLLDKNDKNINSLTITASGGSFRDYPLNKLKNVTIKEALNHPNWSMGSKITIDSATMTNKIFELIEAKWLFGTTKCDAIIEPKSIIHAMVNFTDGSTTAHLANTNMQLPISYAIMKKIEEQILEPIDFLNLQKLEFKEIETSRYNIWSIKDELLNNSNLGVVLNCANEIGVDNFLKGKCNFLDIANLSIKAINKFNNIKLQTTQDIFEIDKEVRRWCDG</sequence>
<name>A0A3B1DTU3_9ZZZZ</name>
<evidence type="ECO:0000259" key="14">
    <source>
        <dbReference type="Pfam" id="PF13288"/>
    </source>
</evidence>
<dbReference type="SUPFAM" id="SSF55347">
    <property type="entry name" value="Glyceraldehyde-3-phosphate dehydrogenase-like, C-terminal domain"/>
    <property type="match status" value="1"/>
</dbReference>
<feature type="domain" description="1-deoxy-D-xylulose 5-phosphate reductoisomerase C-terminal" evidence="13">
    <location>
        <begin position="127"/>
        <end position="209"/>
    </location>
</feature>
<dbReference type="PANTHER" id="PTHR30525:SF0">
    <property type="entry name" value="1-DEOXY-D-XYLULOSE 5-PHOSPHATE REDUCTOISOMERASE, CHLOROPLASTIC"/>
    <property type="match status" value="1"/>
</dbReference>
<dbReference type="PANTHER" id="PTHR30525">
    <property type="entry name" value="1-DEOXY-D-XYLULOSE 5-PHOSPHATE REDUCTOISOMERASE"/>
    <property type="match status" value="1"/>
</dbReference>
<comment type="cofactor">
    <cofactor evidence="1">
        <name>Mn(2+)</name>
        <dbReference type="ChEBI" id="CHEBI:29035"/>
    </cofactor>
</comment>
<dbReference type="HAMAP" id="MF_00183">
    <property type="entry name" value="DXP_reductoisom"/>
    <property type="match status" value="1"/>
</dbReference>
<evidence type="ECO:0000256" key="3">
    <source>
        <dbReference type="ARBA" id="ARBA00005094"/>
    </source>
</evidence>
<dbReference type="GO" id="GO:0030604">
    <property type="term" value="F:1-deoxy-D-xylulose-5-phosphate reductoisomerase activity"/>
    <property type="evidence" value="ECO:0007669"/>
    <property type="project" value="UniProtKB-EC"/>
</dbReference>
<reference evidence="15" key="1">
    <citation type="submission" date="2018-10" db="EMBL/GenBank/DDBJ databases">
        <authorList>
            <person name="Aoki K."/>
        </authorList>
    </citation>
    <scope>NUCLEOTIDE SEQUENCE</scope>
</reference>
<dbReference type="Gene3D" id="3.40.50.720">
    <property type="entry name" value="NAD(P)-binding Rossmann-like Domain"/>
    <property type="match status" value="1"/>
</dbReference>
<dbReference type="SUPFAM" id="SSF69055">
    <property type="entry name" value="1-deoxy-D-xylulose-5-phosphate reductoisomerase, C-terminal domain"/>
    <property type="match status" value="1"/>
</dbReference>
<dbReference type="PIRSF" id="PIRSF006205">
    <property type="entry name" value="Dxp_reductismrs"/>
    <property type="match status" value="1"/>
</dbReference>
<feature type="domain" description="1-deoxy-D-xylulose 5-phosphate reductoisomerase N-terminal" evidence="12">
    <location>
        <begin position="1"/>
        <end position="119"/>
    </location>
</feature>
<dbReference type="NCBIfam" id="TIGR00243">
    <property type="entry name" value="Dxr"/>
    <property type="match status" value="1"/>
</dbReference>